<dbReference type="GO" id="GO:0003697">
    <property type="term" value="F:single-stranded DNA binding"/>
    <property type="evidence" value="ECO:0007669"/>
    <property type="project" value="TreeGrafter"/>
</dbReference>
<dbReference type="GO" id="GO:0000793">
    <property type="term" value="C:condensed chromosome"/>
    <property type="evidence" value="ECO:0007669"/>
    <property type="project" value="TreeGrafter"/>
</dbReference>
<dbReference type="PANTHER" id="PTHR46060:SF2">
    <property type="entry name" value="HISTONE-LYSINE N-METHYLTRANSFERASE SETMAR"/>
    <property type="match status" value="1"/>
</dbReference>
<dbReference type="PANTHER" id="PTHR46060">
    <property type="entry name" value="MARINER MOS1 TRANSPOSASE-LIKE PROTEIN"/>
    <property type="match status" value="1"/>
</dbReference>
<dbReference type="Proteomes" id="UP000053097">
    <property type="component" value="Unassembled WGS sequence"/>
</dbReference>
<dbReference type="InterPro" id="IPR041426">
    <property type="entry name" value="Mos1_HTH"/>
</dbReference>
<evidence type="ECO:0000313" key="3">
    <source>
        <dbReference type="EMBL" id="EZA53796.1"/>
    </source>
</evidence>
<dbReference type="GO" id="GO:0046975">
    <property type="term" value="F:histone H3K36 methyltransferase activity"/>
    <property type="evidence" value="ECO:0007669"/>
    <property type="project" value="TreeGrafter"/>
</dbReference>
<dbReference type="Pfam" id="PF17906">
    <property type="entry name" value="HTH_48"/>
    <property type="match status" value="1"/>
</dbReference>
<dbReference type="GO" id="GO:0042800">
    <property type="term" value="F:histone H3K4 methyltransferase activity"/>
    <property type="evidence" value="ECO:0007669"/>
    <property type="project" value="TreeGrafter"/>
</dbReference>
<dbReference type="EMBL" id="KK107272">
    <property type="protein sequence ID" value="EZA53796.1"/>
    <property type="molecule type" value="Genomic_DNA"/>
</dbReference>
<evidence type="ECO:0000259" key="2">
    <source>
        <dbReference type="Pfam" id="PF17906"/>
    </source>
</evidence>
<dbReference type="GO" id="GO:0015074">
    <property type="term" value="P:DNA integration"/>
    <property type="evidence" value="ECO:0007669"/>
    <property type="project" value="TreeGrafter"/>
</dbReference>
<name>A0A026WDN7_OOCBI</name>
<dbReference type="GO" id="GO:0044774">
    <property type="term" value="P:mitotic DNA integrity checkpoint signaling"/>
    <property type="evidence" value="ECO:0007669"/>
    <property type="project" value="TreeGrafter"/>
</dbReference>
<dbReference type="GO" id="GO:0035861">
    <property type="term" value="C:site of double-strand break"/>
    <property type="evidence" value="ECO:0007669"/>
    <property type="project" value="TreeGrafter"/>
</dbReference>
<dbReference type="GO" id="GO:0006303">
    <property type="term" value="P:double-strand break repair via nonhomologous end joining"/>
    <property type="evidence" value="ECO:0007669"/>
    <property type="project" value="TreeGrafter"/>
</dbReference>
<dbReference type="GO" id="GO:0003690">
    <property type="term" value="F:double-stranded DNA binding"/>
    <property type="evidence" value="ECO:0007669"/>
    <property type="project" value="TreeGrafter"/>
</dbReference>
<evidence type="ECO:0000256" key="1">
    <source>
        <dbReference type="SAM" id="MobiDB-lite"/>
    </source>
</evidence>
<dbReference type="GO" id="GO:0000014">
    <property type="term" value="F:single-stranded DNA endodeoxyribonuclease activity"/>
    <property type="evidence" value="ECO:0007669"/>
    <property type="project" value="TreeGrafter"/>
</dbReference>
<dbReference type="GO" id="GO:0032259">
    <property type="term" value="P:methylation"/>
    <property type="evidence" value="ECO:0007669"/>
    <property type="project" value="UniProtKB-KW"/>
</dbReference>
<keyword evidence="3" id="KW-0808">Transferase</keyword>
<proteinExistence type="predicted"/>
<reference evidence="3 4" key="1">
    <citation type="journal article" date="2014" name="Curr. Biol.">
        <title>The genome of the clonal raider ant Cerapachys biroi.</title>
        <authorList>
            <person name="Oxley P.R."/>
            <person name="Ji L."/>
            <person name="Fetter-Pruneda I."/>
            <person name="McKenzie S.K."/>
            <person name="Li C."/>
            <person name="Hu H."/>
            <person name="Zhang G."/>
            <person name="Kronauer D.J."/>
        </authorList>
    </citation>
    <scope>NUCLEOTIDE SEQUENCE [LARGE SCALE GENOMIC DNA]</scope>
</reference>
<protein>
    <submittedName>
        <fullName evidence="3">Histone-lysine N-methyltransferase SETMAR</fullName>
    </submittedName>
</protein>
<dbReference type="GO" id="GO:0031297">
    <property type="term" value="P:replication fork processing"/>
    <property type="evidence" value="ECO:0007669"/>
    <property type="project" value="TreeGrafter"/>
</dbReference>
<dbReference type="GO" id="GO:0000729">
    <property type="term" value="P:DNA double-strand break processing"/>
    <property type="evidence" value="ECO:0007669"/>
    <property type="project" value="TreeGrafter"/>
</dbReference>
<dbReference type="AlphaFoldDB" id="A0A026WDN7"/>
<keyword evidence="4" id="KW-1185">Reference proteome</keyword>
<dbReference type="Gene3D" id="1.10.10.1450">
    <property type="match status" value="1"/>
</dbReference>
<feature type="domain" description="Mos1 transposase HTH" evidence="2">
    <location>
        <begin position="3"/>
        <end position="52"/>
    </location>
</feature>
<dbReference type="STRING" id="2015173.A0A026WDN7"/>
<sequence>MEKKQLRAIFLYEFKLGHKAAEATRNINSAFGQGTANERTMQRWFQKFQNGDESLEDEEGRGRPSIVDNDELKVREPTALERSVRSFLSLDTVSSRLVVRSSHDRTVLATLSNRFVLNLASVHAFARLAKRLARGDRGINPLDAACREHDIAYSRSRQLSDRHAADLVLADRTRERISARNSSLGERAAAVAVWAAMKAKTKLGMGAKKKRPAGKARRKRGTTTTKRSARTLPIVQRGGLLPLLPVLGAKAKRRQLEELQRHNRAMEGRGLYLALHARGSGMSCSCGGHISKKYVPAGARTATRCYDGRTARGGGRASSRAVLQSGVHARRVTRACASQ</sequence>
<organism evidence="3 4">
    <name type="scientific">Ooceraea biroi</name>
    <name type="common">Clonal raider ant</name>
    <name type="synonym">Cerapachys biroi</name>
    <dbReference type="NCBI Taxonomy" id="2015173"/>
    <lineage>
        <taxon>Eukaryota</taxon>
        <taxon>Metazoa</taxon>
        <taxon>Ecdysozoa</taxon>
        <taxon>Arthropoda</taxon>
        <taxon>Hexapoda</taxon>
        <taxon>Insecta</taxon>
        <taxon>Pterygota</taxon>
        <taxon>Neoptera</taxon>
        <taxon>Endopterygota</taxon>
        <taxon>Hymenoptera</taxon>
        <taxon>Apocrita</taxon>
        <taxon>Aculeata</taxon>
        <taxon>Formicoidea</taxon>
        <taxon>Formicidae</taxon>
        <taxon>Dorylinae</taxon>
        <taxon>Ooceraea</taxon>
    </lineage>
</organism>
<feature type="region of interest" description="Disordered" evidence="1">
    <location>
        <begin position="204"/>
        <end position="226"/>
    </location>
</feature>
<dbReference type="GO" id="GO:0005634">
    <property type="term" value="C:nucleus"/>
    <property type="evidence" value="ECO:0007669"/>
    <property type="project" value="TreeGrafter"/>
</dbReference>
<gene>
    <name evidence="3" type="ORF">X777_06860</name>
</gene>
<evidence type="ECO:0000313" key="4">
    <source>
        <dbReference type="Proteomes" id="UP000053097"/>
    </source>
</evidence>
<dbReference type="OrthoDB" id="7552475at2759"/>
<keyword evidence="3" id="KW-0489">Methyltransferase</keyword>
<accession>A0A026WDN7</accession>
<dbReference type="GO" id="GO:0044547">
    <property type="term" value="F:DNA topoisomerase binding"/>
    <property type="evidence" value="ECO:0007669"/>
    <property type="project" value="TreeGrafter"/>
</dbReference>
<dbReference type="InterPro" id="IPR052709">
    <property type="entry name" value="Transposase-MT_Hybrid"/>
</dbReference>
<feature type="compositionally biased region" description="Basic residues" evidence="1">
    <location>
        <begin position="207"/>
        <end position="221"/>
    </location>
</feature>